<dbReference type="GeneID" id="14888276"/>
<dbReference type="KEGG" id="eiv:EIN_485680"/>
<gene>
    <name evidence="1" type="ORF">EIN_485680</name>
</gene>
<reference evidence="1 2" key="1">
    <citation type="submission" date="2012-10" db="EMBL/GenBank/DDBJ databases">
        <authorList>
            <person name="Zafar N."/>
            <person name="Inman J."/>
            <person name="Hall N."/>
            <person name="Lorenzi H."/>
            <person name="Caler E."/>
        </authorList>
    </citation>
    <scope>NUCLEOTIDE SEQUENCE [LARGE SCALE GENOMIC DNA]</scope>
    <source>
        <strain evidence="1 2">IP1</strain>
    </source>
</reference>
<dbReference type="AlphaFoldDB" id="A0A0A1U4J7"/>
<evidence type="ECO:0000313" key="2">
    <source>
        <dbReference type="Proteomes" id="UP000014680"/>
    </source>
</evidence>
<evidence type="ECO:0000313" key="1">
    <source>
        <dbReference type="EMBL" id="ELP89176.1"/>
    </source>
</evidence>
<dbReference type="EMBL" id="KB206670">
    <property type="protein sequence ID" value="ELP89176.1"/>
    <property type="molecule type" value="Genomic_DNA"/>
</dbReference>
<protein>
    <submittedName>
        <fullName evidence="1">Uncharacterized protein</fullName>
    </submittedName>
</protein>
<sequence length="504" mass="59372">MYYMLQRRYINEIIQYTPQETLETLTRVSRRFGEAPNTLTKLNCLSGKEWNTSHFMLSAVDHLTIVKYREFLKNKPNKHITSLTFYALELYTTNELLMVCVPQNIVKLILHYNESVAPILLNDLRFFTALKYLAINKYEEETQYSNTTLVKTLRTFRTKEKAAQFIGQCYKLKDVETRHNDLLENLEALKSVITFRLHMDQMMFKEERKYSFLFIKRMSKLKELIISDDLIQGGYFMFDTSVLDSISNNVQVTLNLEHVVVPFNSYVDINTDYYTLFIQKQCTVLLLNNKNINKKSILQNTVKAVVQGNNTNDAISSERRGEEGKKKSIFIKQVEVCRSEVSCLTTLLSNVECEEMKFFRCKVDKNIEQTIFESLRCVSFKRVCCVDMSLLEHITQLTEMRFDEVGKVKHRKFLGNLHLLSLVVHNTGNLFIDNISRIKTLKNLEYDQRDVKCMSIFGKEFVRHKGEFVTYQHFLLSLDNCKFESVHIRFKHQAVDNPFYYFKR</sequence>
<dbReference type="VEuPathDB" id="AmoebaDB:EIN_485680"/>
<proteinExistence type="predicted"/>
<dbReference type="OMA" id="NVECEEM"/>
<dbReference type="RefSeq" id="XP_004255947.1">
    <property type="nucleotide sequence ID" value="XM_004255899.1"/>
</dbReference>
<organism evidence="1 2">
    <name type="scientific">Entamoeba invadens IP1</name>
    <dbReference type="NCBI Taxonomy" id="370355"/>
    <lineage>
        <taxon>Eukaryota</taxon>
        <taxon>Amoebozoa</taxon>
        <taxon>Evosea</taxon>
        <taxon>Archamoebae</taxon>
        <taxon>Mastigamoebida</taxon>
        <taxon>Entamoebidae</taxon>
        <taxon>Entamoeba</taxon>
    </lineage>
</organism>
<dbReference type="Proteomes" id="UP000014680">
    <property type="component" value="Unassembled WGS sequence"/>
</dbReference>
<accession>A0A0A1U4J7</accession>
<keyword evidence="2" id="KW-1185">Reference proteome</keyword>
<name>A0A0A1U4J7_ENTIV</name>